<sequence length="121" mass="14244">MERMFRFKSEIARVLLQRPTLFTKSVLQSIQVDYSSAESDDENENYSPPKKRSKRESKLSVSDTLRYDAHDHWPTFQPAKSGLRCKNEGCKQRTKWICSKCNIHLCVHPAHNRFKSYHIQS</sequence>
<evidence type="ECO:0000313" key="2">
    <source>
        <dbReference type="EMBL" id="CAF1321034.1"/>
    </source>
</evidence>
<dbReference type="Proteomes" id="UP000681722">
    <property type="component" value="Unassembled WGS sequence"/>
</dbReference>
<evidence type="ECO:0000313" key="3">
    <source>
        <dbReference type="EMBL" id="CAF1350577.1"/>
    </source>
</evidence>
<dbReference type="EMBL" id="CAJNOQ010014892">
    <property type="protein sequence ID" value="CAF1350577.1"/>
    <property type="molecule type" value="Genomic_DNA"/>
</dbReference>
<organism evidence="3 6">
    <name type="scientific">Didymodactylos carnosus</name>
    <dbReference type="NCBI Taxonomy" id="1234261"/>
    <lineage>
        <taxon>Eukaryota</taxon>
        <taxon>Metazoa</taxon>
        <taxon>Spiralia</taxon>
        <taxon>Gnathifera</taxon>
        <taxon>Rotifera</taxon>
        <taxon>Eurotatoria</taxon>
        <taxon>Bdelloidea</taxon>
        <taxon>Philodinida</taxon>
        <taxon>Philodinidae</taxon>
        <taxon>Didymodactylos</taxon>
    </lineage>
</organism>
<dbReference type="Proteomes" id="UP000677228">
    <property type="component" value="Unassembled WGS sequence"/>
</dbReference>
<evidence type="ECO:0008006" key="7">
    <source>
        <dbReference type="Google" id="ProtNLM"/>
    </source>
</evidence>
<dbReference type="Proteomes" id="UP000682733">
    <property type="component" value="Unassembled WGS sequence"/>
</dbReference>
<dbReference type="Proteomes" id="UP000663829">
    <property type="component" value="Unassembled WGS sequence"/>
</dbReference>
<protein>
    <recommendedName>
        <fullName evidence="7">PiggyBac transposable element-derived protein 4 C-terminal zinc-ribbon domain-containing protein</fullName>
    </recommendedName>
</protein>
<feature type="region of interest" description="Disordered" evidence="1">
    <location>
        <begin position="34"/>
        <end position="61"/>
    </location>
</feature>
<evidence type="ECO:0000313" key="6">
    <source>
        <dbReference type="Proteomes" id="UP000663829"/>
    </source>
</evidence>
<evidence type="ECO:0000313" key="5">
    <source>
        <dbReference type="EMBL" id="CAF4220482.1"/>
    </source>
</evidence>
<evidence type="ECO:0000313" key="4">
    <source>
        <dbReference type="EMBL" id="CAF4130965.1"/>
    </source>
</evidence>
<dbReference type="EMBL" id="CAJOBA010042326">
    <property type="protein sequence ID" value="CAF4130965.1"/>
    <property type="molecule type" value="Genomic_DNA"/>
</dbReference>
<evidence type="ECO:0000256" key="1">
    <source>
        <dbReference type="SAM" id="MobiDB-lite"/>
    </source>
</evidence>
<comment type="caution">
    <text evidence="3">The sequence shown here is derived from an EMBL/GenBank/DDBJ whole genome shotgun (WGS) entry which is preliminary data.</text>
</comment>
<keyword evidence="6" id="KW-1185">Reference proteome</keyword>
<reference evidence="3" key="1">
    <citation type="submission" date="2021-02" db="EMBL/GenBank/DDBJ databases">
        <authorList>
            <person name="Nowell W R."/>
        </authorList>
    </citation>
    <scope>NUCLEOTIDE SEQUENCE</scope>
</reference>
<name>A0A815H837_9BILA</name>
<proteinExistence type="predicted"/>
<dbReference type="EMBL" id="CAJOBC010064252">
    <property type="protein sequence ID" value="CAF4220482.1"/>
    <property type="molecule type" value="Genomic_DNA"/>
</dbReference>
<dbReference type="AlphaFoldDB" id="A0A815H837"/>
<dbReference type="PANTHER" id="PTHR47272">
    <property type="entry name" value="DDE_TNP_1_7 DOMAIN-CONTAINING PROTEIN"/>
    <property type="match status" value="1"/>
</dbReference>
<gene>
    <name evidence="3" type="ORF">GPM918_LOCUS30888</name>
    <name evidence="2" type="ORF">OVA965_LOCUS29438</name>
    <name evidence="5" type="ORF">SRO942_LOCUS31521</name>
    <name evidence="4" type="ORF">TMI583_LOCUS30209</name>
</gene>
<dbReference type="EMBL" id="CAJNOK010020723">
    <property type="protein sequence ID" value="CAF1321034.1"/>
    <property type="molecule type" value="Genomic_DNA"/>
</dbReference>
<dbReference type="OrthoDB" id="7971773at2759"/>
<accession>A0A815H837</accession>